<evidence type="ECO:0000313" key="2">
    <source>
        <dbReference type="Proteomes" id="UP000612233"/>
    </source>
</evidence>
<dbReference type="EMBL" id="JACXAD010000022">
    <property type="protein sequence ID" value="MBD2769704.1"/>
    <property type="molecule type" value="Genomic_DNA"/>
</dbReference>
<reference evidence="1" key="1">
    <citation type="submission" date="2020-09" db="EMBL/GenBank/DDBJ databases">
        <authorList>
            <person name="Kim M.K."/>
        </authorList>
    </citation>
    <scope>NUCLEOTIDE SEQUENCE</scope>
    <source>
        <strain evidence="1">BT664</strain>
    </source>
</reference>
<dbReference type="AlphaFoldDB" id="A0A927GL07"/>
<comment type="caution">
    <text evidence="1">The sequence shown here is derived from an EMBL/GenBank/DDBJ whole genome shotgun (WGS) entry which is preliminary data.</text>
</comment>
<dbReference type="RefSeq" id="WP_191006512.1">
    <property type="nucleotide sequence ID" value="NZ_JACXAD010000022.1"/>
</dbReference>
<evidence type="ECO:0000313" key="1">
    <source>
        <dbReference type="EMBL" id="MBD2769704.1"/>
    </source>
</evidence>
<name>A0A927GL07_9BACT</name>
<protein>
    <submittedName>
        <fullName evidence="1">Uncharacterized protein</fullName>
    </submittedName>
</protein>
<accession>A0A927GL07</accession>
<proteinExistence type="predicted"/>
<organism evidence="1 2">
    <name type="scientific">Hymenobacter montanus</name>
    <dbReference type="NCBI Taxonomy" id="2771359"/>
    <lineage>
        <taxon>Bacteria</taxon>
        <taxon>Pseudomonadati</taxon>
        <taxon>Bacteroidota</taxon>
        <taxon>Cytophagia</taxon>
        <taxon>Cytophagales</taxon>
        <taxon>Hymenobacteraceae</taxon>
        <taxon>Hymenobacter</taxon>
    </lineage>
</organism>
<sequence length="140" mass="15280">MTINGKEYSWADIQFAFLGRAVLGVVAIKYGEKRDRKFIRAVGNKPVAYANGSPDCNGSITVLQSEFEAIVAAAKAAGKTPTTLAPFDIITQYLDDSNLMIKDICKSVLTLEWEKASKQGDLNMEVEIPFTCAEIELQAA</sequence>
<dbReference type="Proteomes" id="UP000612233">
    <property type="component" value="Unassembled WGS sequence"/>
</dbReference>
<keyword evidence="2" id="KW-1185">Reference proteome</keyword>
<gene>
    <name evidence="1" type="ORF">IC235_17580</name>
</gene>